<dbReference type="Gene3D" id="1.20.1250.20">
    <property type="entry name" value="MFS general substrate transporter like domains"/>
    <property type="match status" value="1"/>
</dbReference>
<evidence type="ECO:0000256" key="4">
    <source>
        <dbReference type="ARBA" id="ARBA00022989"/>
    </source>
</evidence>
<evidence type="ECO:0000256" key="2">
    <source>
        <dbReference type="ARBA" id="ARBA00022448"/>
    </source>
</evidence>
<dbReference type="RefSeq" id="WP_275310257.1">
    <property type="nucleotide sequence ID" value="NZ_CP095749.1"/>
</dbReference>
<evidence type="ECO:0000259" key="8">
    <source>
        <dbReference type="PROSITE" id="PS50850"/>
    </source>
</evidence>
<feature type="transmembrane region" description="Helical" evidence="7">
    <location>
        <begin position="175"/>
        <end position="198"/>
    </location>
</feature>
<organism evidence="9 10">
    <name type="scientific">Streptomyces yunnanensis</name>
    <dbReference type="NCBI Taxonomy" id="156453"/>
    <lineage>
        <taxon>Bacteria</taxon>
        <taxon>Bacillati</taxon>
        <taxon>Actinomycetota</taxon>
        <taxon>Actinomycetes</taxon>
        <taxon>Kitasatosporales</taxon>
        <taxon>Streptomycetaceae</taxon>
        <taxon>Streptomyces</taxon>
    </lineage>
</organism>
<accession>A0ABY8AG40</accession>
<evidence type="ECO:0000256" key="5">
    <source>
        <dbReference type="ARBA" id="ARBA00023136"/>
    </source>
</evidence>
<comment type="subcellular location">
    <subcellularLocation>
        <location evidence="1">Cell membrane</location>
        <topology evidence="1">Multi-pass membrane protein</topology>
    </subcellularLocation>
</comment>
<feature type="transmembrane region" description="Helical" evidence="7">
    <location>
        <begin position="89"/>
        <end position="112"/>
    </location>
</feature>
<dbReference type="InterPro" id="IPR020846">
    <property type="entry name" value="MFS_dom"/>
</dbReference>
<feature type="domain" description="Major facilitator superfamily (MFS) profile" evidence="8">
    <location>
        <begin position="23"/>
        <end position="453"/>
    </location>
</feature>
<keyword evidence="2" id="KW-0813">Transport</keyword>
<feature type="transmembrane region" description="Helical" evidence="7">
    <location>
        <begin position="118"/>
        <end position="136"/>
    </location>
</feature>
<keyword evidence="6" id="KW-0046">Antibiotic resistance</keyword>
<evidence type="ECO:0000313" key="9">
    <source>
        <dbReference type="EMBL" id="WEB43970.1"/>
    </source>
</evidence>
<evidence type="ECO:0000256" key="6">
    <source>
        <dbReference type="ARBA" id="ARBA00023251"/>
    </source>
</evidence>
<dbReference type="PROSITE" id="PS50850">
    <property type="entry name" value="MFS"/>
    <property type="match status" value="1"/>
</dbReference>
<keyword evidence="3 7" id="KW-0812">Transmembrane</keyword>
<feature type="transmembrane region" description="Helical" evidence="7">
    <location>
        <begin position="272"/>
        <end position="294"/>
    </location>
</feature>
<evidence type="ECO:0000256" key="1">
    <source>
        <dbReference type="ARBA" id="ARBA00004651"/>
    </source>
</evidence>
<keyword evidence="4 7" id="KW-1133">Transmembrane helix</keyword>
<gene>
    <name evidence="9" type="ORF">MOV08_34955</name>
</gene>
<feature type="transmembrane region" description="Helical" evidence="7">
    <location>
        <begin position="428"/>
        <end position="448"/>
    </location>
</feature>
<dbReference type="InterPro" id="IPR036259">
    <property type="entry name" value="MFS_trans_sf"/>
</dbReference>
<sequence>MTQHVPGAEPPGRTPAGEDRWALVAVSGVLAFVAMLDMNIVNVALADIADGLQVSTATAQWAVLGYQLPVVALLLPVGRWLDGVGLRSAVLTATCGFGLCSALAAAAPWAAWLIAARLVQGAFAAVLFVLMPVLAVRSVRPEKRGRAMSVPATLGPLGAVTGPAVGGLLLDHLGWHAVFLVKIPFCVLALVVAWRVMPRDGGLRRPDRRSVADALLVASGVAVLLLALTLASDRPAWLVLGLAAVPTLWWWSRGPGGRPVAGVLRATGLFRAHGAVLSLAAGFAAMHYVVALHLQRDNGVSATTTGLTVLAFPLGMGLAGQIGGRLADWYGARPVAVTGAVVTATGLLLLVPLGGGWSPLEVAWRLALAGVGMGLNGGPTQALVMGAAPRDRTATVGSTMQLARTLGFTLGPALATAAWGLAGPDQGVRAGLALAATAACVAVPLLALPGRRRLAPGPEKTTDAAPAAHN</sequence>
<evidence type="ECO:0000256" key="7">
    <source>
        <dbReference type="SAM" id="Phobius"/>
    </source>
</evidence>
<dbReference type="Proteomes" id="UP001218629">
    <property type="component" value="Chromosome"/>
</dbReference>
<dbReference type="PANTHER" id="PTHR42718:SF9">
    <property type="entry name" value="MAJOR FACILITATOR SUPERFAMILY MULTIDRUG TRANSPORTER MFSC"/>
    <property type="match status" value="1"/>
</dbReference>
<keyword evidence="10" id="KW-1185">Reference proteome</keyword>
<feature type="transmembrane region" description="Helical" evidence="7">
    <location>
        <begin position="148"/>
        <end position="169"/>
    </location>
</feature>
<dbReference type="PANTHER" id="PTHR42718">
    <property type="entry name" value="MAJOR FACILITATOR SUPERFAMILY MULTIDRUG TRANSPORTER MFSC"/>
    <property type="match status" value="1"/>
</dbReference>
<feature type="transmembrane region" description="Helical" evidence="7">
    <location>
        <begin position="405"/>
        <end position="422"/>
    </location>
</feature>
<protein>
    <submittedName>
        <fullName evidence="9">MFS transporter</fullName>
    </submittedName>
</protein>
<evidence type="ECO:0000313" key="10">
    <source>
        <dbReference type="Proteomes" id="UP001218629"/>
    </source>
</evidence>
<dbReference type="CDD" id="cd17321">
    <property type="entry name" value="MFS_MMR_MDR_like"/>
    <property type="match status" value="1"/>
</dbReference>
<name>A0ABY8AG40_9ACTN</name>
<feature type="transmembrane region" description="Helical" evidence="7">
    <location>
        <begin position="21"/>
        <end position="46"/>
    </location>
</feature>
<feature type="transmembrane region" description="Helical" evidence="7">
    <location>
        <begin position="363"/>
        <end position="384"/>
    </location>
</feature>
<evidence type="ECO:0000256" key="3">
    <source>
        <dbReference type="ARBA" id="ARBA00022692"/>
    </source>
</evidence>
<dbReference type="Pfam" id="PF07690">
    <property type="entry name" value="MFS_1"/>
    <property type="match status" value="2"/>
</dbReference>
<dbReference type="EMBL" id="CP095749">
    <property type="protein sequence ID" value="WEB43970.1"/>
    <property type="molecule type" value="Genomic_DNA"/>
</dbReference>
<dbReference type="InterPro" id="IPR011701">
    <property type="entry name" value="MFS"/>
</dbReference>
<proteinExistence type="predicted"/>
<dbReference type="SUPFAM" id="SSF103473">
    <property type="entry name" value="MFS general substrate transporter"/>
    <property type="match status" value="1"/>
</dbReference>
<feature type="transmembrane region" description="Helical" evidence="7">
    <location>
        <begin position="335"/>
        <end position="357"/>
    </location>
</feature>
<feature type="transmembrane region" description="Helical" evidence="7">
    <location>
        <begin position="236"/>
        <end position="252"/>
    </location>
</feature>
<feature type="transmembrane region" description="Helical" evidence="7">
    <location>
        <begin position="210"/>
        <end position="230"/>
    </location>
</feature>
<feature type="transmembrane region" description="Helical" evidence="7">
    <location>
        <begin position="58"/>
        <end position="77"/>
    </location>
</feature>
<dbReference type="PRINTS" id="PR01036">
    <property type="entry name" value="TCRTETB"/>
</dbReference>
<dbReference type="Gene3D" id="1.20.1720.10">
    <property type="entry name" value="Multidrug resistance protein D"/>
    <property type="match status" value="1"/>
</dbReference>
<reference evidence="9 10" key="1">
    <citation type="submission" date="2022-03" db="EMBL/GenBank/DDBJ databases">
        <title>Streptomyces yunnanensis P86,complete genome.</title>
        <authorList>
            <person name="Chen S."/>
            <person name="Zhang Q."/>
        </authorList>
    </citation>
    <scope>NUCLEOTIDE SEQUENCE [LARGE SCALE GENOMIC DNA]</scope>
    <source>
        <strain evidence="9 10">P86</strain>
    </source>
</reference>
<keyword evidence="5 7" id="KW-0472">Membrane</keyword>
<feature type="transmembrane region" description="Helical" evidence="7">
    <location>
        <begin position="300"/>
        <end position="323"/>
    </location>
</feature>